<gene>
    <name evidence="1" type="ORF">JHL17_04410</name>
</gene>
<dbReference type="RefSeq" id="WP_200190839.1">
    <property type="nucleotide sequence ID" value="NZ_JAENHM010000015.1"/>
</dbReference>
<protein>
    <recommendedName>
        <fullName evidence="3">Flagellar protein FlgN</fullName>
    </recommendedName>
</protein>
<name>A0ABS1EZQ4_9PROT</name>
<evidence type="ECO:0000313" key="1">
    <source>
        <dbReference type="EMBL" id="MBK1836647.1"/>
    </source>
</evidence>
<proteinExistence type="predicted"/>
<reference evidence="2" key="1">
    <citation type="submission" date="2021-01" db="EMBL/GenBank/DDBJ databases">
        <title>Genome public.</title>
        <authorList>
            <person name="Liu C."/>
            <person name="Sun Q."/>
        </authorList>
    </citation>
    <scope>NUCLEOTIDE SEQUENCE [LARGE SCALE GENOMIC DNA]</scope>
    <source>
        <strain evidence="2">YIM B02556</strain>
    </source>
</reference>
<evidence type="ECO:0000313" key="2">
    <source>
        <dbReference type="Proteomes" id="UP000652760"/>
    </source>
</evidence>
<accession>A0ABS1EZQ4</accession>
<organism evidence="1 2">
    <name type="scientific">Azospirillum endophyticum</name>
    <dbReference type="NCBI Taxonomy" id="2800326"/>
    <lineage>
        <taxon>Bacteria</taxon>
        <taxon>Pseudomonadati</taxon>
        <taxon>Pseudomonadota</taxon>
        <taxon>Alphaproteobacteria</taxon>
        <taxon>Rhodospirillales</taxon>
        <taxon>Azospirillaceae</taxon>
        <taxon>Azospirillum</taxon>
    </lineage>
</organism>
<comment type="caution">
    <text evidence="1">The sequence shown here is derived from an EMBL/GenBank/DDBJ whole genome shotgun (WGS) entry which is preliminary data.</text>
</comment>
<evidence type="ECO:0008006" key="3">
    <source>
        <dbReference type="Google" id="ProtNLM"/>
    </source>
</evidence>
<dbReference type="Proteomes" id="UP000652760">
    <property type="component" value="Unassembled WGS sequence"/>
</dbReference>
<sequence>MDADTALTIMEALDQAEALLNRMHLRDGYAGSDTLARNRELLNAARDRLEQVHSVEGMGSFDDCVFGRSPAMA</sequence>
<dbReference type="EMBL" id="JAENHM010000015">
    <property type="protein sequence ID" value="MBK1836647.1"/>
    <property type="molecule type" value="Genomic_DNA"/>
</dbReference>
<keyword evidence="2" id="KW-1185">Reference proteome</keyword>